<evidence type="ECO:0000313" key="4">
    <source>
        <dbReference type="Proteomes" id="UP001497482"/>
    </source>
</evidence>
<accession>A0AAV2J0Y1</accession>
<evidence type="ECO:0000313" key="3">
    <source>
        <dbReference type="EMBL" id="CAL1569677.1"/>
    </source>
</evidence>
<dbReference type="Proteomes" id="UP001497482">
    <property type="component" value="Chromosome 1"/>
</dbReference>
<protein>
    <submittedName>
        <fullName evidence="3">Uncharacterized protein</fullName>
    </submittedName>
</protein>
<feature type="region of interest" description="Disordered" evidence="1">
    <location>
        <begin position="1"/>
        <end position="28"/>
    </location>
</feature>
<evidence type="ECO:0000256" key="2">
    <source>
        <dbReference type="SAM" id="Phobius"/>
    </source>
</evidence>
<keyword evidence="4" id="KW-1185">Reference proteome</keyword>
<keyword evidence="2" id="KW-0472">Membrane</keyword>
<dbReference type="AlphaFoldDB" id="A0AAV2J0Y1"/>
<keyword evidence="2" id="KW-0812">Transmembrane</keyword>
<name>A0AAV2J0Y1_KNICA</name>
<sequence length="83" mass="9042">MSAGPPHSPQGDTHNLLELRGGEAPLSPPAPLTLSGERSRLWQGVQLWLMLVISGWFWLVLVSSGWPWLVLGSGAVRECLSRV</sequence>
<keyword evidence="2" id="KW-1133">Transmembrane helix</keyword>
<gene>
    <name evidence="3" type="ORF">KC01_LOCUS2077</name>
</gene>
<organism evidence="3 4">
    <name type="scientific">Knipowitschia caucasica</name>
    <name type="common">Caucasian dwarf goby</name>
    <name type="synonym">Pomatoschistus caucasicus</name>
    <dbReference type="NCBI Taxonomy" id="637954"/>
    <lineage>
        <taxon>Eukaryota</taxon>
        <taxon>Metazoa</taxon>
        <taxon>Chordata</taxon>
        <taxon>Craniata</taxon>
        <taxon>Vertebrata</taxon>
        <taxon>Euteleostomi</taxon>
        <taxon>Actinopterygii</taxon>
        <taxon>Neopterygii</taxon>
        <taxon>Teleostei</taxon>
        <taxon>Neoteleostei</taxon>
        <taxon>Acanthomorphata</taxon>
        <taxon>Gobiaria</taxon>
        <taxon>Gobiiformes</taxon>
        <taxon>Gobioidei</taxon>
        <taxon>Gobiidae</taxon>
        <taxon>Gobiinae</taxon>
        <taxon>Knipowitschia</taxon>
    </lineage>
</organism>
<evidence type="ECO:0000256" key="1">
    <source>
        <dbReference type="SAM" id="MobiDB-lite"/>
    </source>
</evidence>
<feature type="transmembrane region" description="Helical" evidence="2">
    <location>
        <begin position="47"/>
        <end position="68"/>
    </location>
</feature>
<dbReference type="EMBL" id="OZ035823">
    <property type="protein sequence ID" value="CAL1569677.1"/>
    <property type="molecule type" value="Genomic_DNA"/>
</dbReference>
<reference evidence="3 4" key="1">
    <citation type="submission" date="2024-04" db="EMBL/GenBank/DDBJ databases">
        <authorList>
            <person name="Waldvogel A.-M."/>
            <person name="Schoenle A."/>
        </authorList>
    </citation>
    <scope>NUCLEOTIDE SEQUENCE [LARGE SCALE GENOMIC DNA]</scope>
</reference>
<proteinExistence type="predicted"/>